<proteinExistence type="predicted"/>
<gene>
    <name evidence="1" type="ORF">Q8W30_13060</name>
</gene>
<dbReference type="Pfam" id="PF11185">
    <property type="entry name" value="DUF2971"/>
    <property type="match status" value="1"/>
</dbReference>
<protein>
    <submittedName>
        <fullName evidence="1">DUF2971 domain-containing protein</fullName>
    </submittedName>
</protein>
<evidence type="ECO:0000313" key="1">
    <source>
        <dbReference type="EMBL" id="MDP2523500.1"/>
    </source>
</evidence>
<name>A0ABT9EWR7_9GAMM</name>
<sequence length="311" mass="36140">MDENLIYRFRSLANGKAKREIDALKNKTLWFSDPESLNDCQEFMVNLNYDCTSTTRNELWKDAILRCSSIKSSEEQVEEMSKTGRLNSIIRNQFVSVIDHYTPLIRTCSFSISNCSEGIKNPINNAMMWGHYTNALEGCALGFDKDILEKHFKSLYANYANAKVDYIRSDSKLPTIESAELSVPGNYENEFFRPLLLKKSDDWEYEQEYRLILAPPLKDKKPDANSVINTLTYTDNALKRIVIGSKLKIDILFELHKILPSQVEFFIAHRSNTHYRIDIKPFDRQQLNKLCSARLFTRSARIGTIRRFLDY</sequence>
<keyword evidence="2" id="KW-1185">Reference proteome</keyword>
<dbReference type="RefSeq" id="WP_305450931.1">
    <property type="nucleotide sequence ID" value="NZ_JAUYVO010000008.1"/>
</dbReference>
<dbReference type="EMBL" id="JAUYVO010000008">
    <property type="protein sequence ID" value="MDP2523500.1"/>
    <property type="molecule type" value="Genomic_DNA"/>
</dbReference>
<dbReference type="InterPro" id="IPR021352">
    <property type="entry name" value="DUF2971"/>
</dbReference>
<organism evidence="1 2">
    <name type="scientific">Neptunomonas phycophila</name>
    <dbReference type="NCBI Taxonomy" id="1572645"/>
    <lineage>
        <taxon>Bacteria</taxon>
        <taxon>Pseudomonadati</taxon>
        <taxon>Pseudomonadota</taxon>
        <taxon>Gammaproteobacteria</taxon>
        <taxon>Oceanospirillales</taxon>
        <taxon>Oceanospirillaceae</taxon>
        <taxon>Neptunomonas</taxon>
    </lineage>
</organism>
<reference evidence="1" key="1">
    <citation type="submission" date="2023-07" db="EMBL/GenBank/DDBJ databases">
        <title>Genome content predicts the carbon catabolic preferences of heterotrophic bacteria.</title>
        <authorList>
            <person name="Gralka M."/>
        </authorList>
    </citation>
    <scope>NUCLEOTIDE SEQUENCE</scope>
    <source>
        <strain evidence="1">5G01</strain>
    </source>
</reference>
<evidence type="ECO:0000313" key="2">
    <source>
        <dbReference type="Proteomes" id="UP001177341"/>
    </source>
</evidence>
<accession>A0ABT9EWR7</accession>
<comment type="caution">
    <text evidence="1">The sequence shown here is derived from an EMBL/GenBank/DDBJ whole genome shotgun (WGS) entry which is preliminary data.</text>
</comment>
<dbReference type="Proteomes" id="UP001177341">
    <property type="component" value="Unassembled WGS sequence"/>
</dbReference>